<name>A0A135YXF0_9FIRM</name>
<reference evidence="2 4" key="2">
    <citation type="submission" date="2018-06" db="EMBL/GenBank/DDBJ databases">
        <authorList>
            <consortium name="Pathogen Informatics"/>
            <person name="Doyle S."/>
        </authorList>
    </citation>
    <scope>NUCLEOTIDE SEQUENCE [LARGE SCALE GENOMIC DNA]</scope>
    <source>
        <strain evidence="2 4">NCTC11460</strain>
    </source>
</reference>
<dbReference type="Pfam" id="PF04245">
    <property type="entry name" value="NA37"/>
    <property type="match status" value="1"/>
</dbReference>
<evidence type="ECO:0000313" key="4">
    <source>
        <dbReference type="Proteomes" id="UP000255101"/>
    </source>
</evidence>
<dbReference type="eggNOG" id="COG3081">
    <property type="taxonomic scope" value="Bacteria"/>
</dbReference>
<dbReference type="InterPro" id="IPR007358">
    <property type="entry name" value="Nucleoid_associated_NdpA"/>
</dbReference>
<reference evidence="1 3" key="1">
    <citation type="submission" date="2016-02" db="EMBL/GenBank/DDBJ databases">
        <authorList>
            <person name="Wen L."/>
            <person name="He K."/>
            <person name="Yang H."/>
        </authorList>
    </citation>
    <scope>NUCLEOTIDE SEQUENCE [LARGE SCALE GENOMIC DNA]</scope>
    <source>
        <strain evidence="1 3">MJR8628A</strain>
    </source>
</reference>
<proteinExistence type="predicted"/>
<dbReference type="EMBL" id="LSQZ01000014">
    <property type="protein sequence ID" value="KXI14084.1"/>
    <property type="molecule type" value="Genomic_DNA"/>
</dbReference>
<dbReference type="Proteomes" id="UP000255101">
    <property type="component" value="Unassembled WGS sequence"/>
</dbReference>
<gene>
    <name evidence="1" type="ORF">HMPREF3195_00415</name>
    <name evidence="2" type="ORF">NCTC11460_00562</name>
</gene>
<dbReference type="Proteomes" id="UP000070326">
    <property type="component" value="Unassembled WGS sequence"/>
</dbReference>
<dbReference type="RefSeq" id="WP_002844964.1">
    <property type="nucleotide sequence ID" value="NZ_CAXUJS010000019.1"/>
</dbReference>
<protein>
    <submittedName>
        <fullName evidence="2">37-kD nucleoid-associated bacterial protein</fullName>
    </submittedName>
</protein>
<sequence>MIINKFIIHVLDKNSEFPILNDVENTITPETDAFYQKVIRRILRDDDLRKAKFDSYQDNEIRICADHILNEEPSFVVSSQGIARFLFDSMKINAELESCDLAVVLYTHKDQKGVAIIKLDYKKLYTHDIGYDDDKQAVSIKMVTNDIGIQDSQKIVHAALIGVNGINDEWQLEILDKLAEKQETDSSFVTDFIKAHKVKDEKFLTKSFRNTTENWITNAYGNNVKEAEGIRSILNHTLKEGNDVSISKFIKESISDPERQESYKELLEEKEINEDFPIDKTWVEKKLKRRSIKTNTGFDIKGLLEDFEDPMKYTITQNPDGTVDIRIKNIEFYEEK</sequence>
<evidence type="ECO:0000313" key="2">
    <source>
        <dbReference type="EMBL" id="SUB60655.1"/>
    </source>
</evidence>
<organism evidence="1 3">
    <name type="scientific">Peptostreptococcus anaerobius</name>
    <dbReference type="NCBI Taxonomy" id="1261"/>
    <lineage>
        <taxon>Bacteria</taxon>
        <taxon>Bacillati</taxon>
        <taxon>Bacillota</taxon>
        <taxon>Clostridia</taxon>
        <taxon>Peptostreptococcales</taxon>
        <taxon>Peptostreptococcaceae</taxon>
        <taxon>Peptostreptococcus</taxon>
    </lineage>
</organism>
<dbReference type="GO" id="GO:0009295">
    <property type="term" value="C:nucleoid"/>
    <property type="evidence" value="ECO:0007669"/>
    <property type="project" value="InterPro"/>
</dbReference>
<evidence type="ECO:0000313" key="1">
    <source>
        <dbReference type="EMBL" id="KXI14084.1"/>
    </source>
</evidence>
<evidence type="ECO:0000313" key="3">
    <source>
        <dbReference type="Proteomes" id="UP000070326"/>
    </source>
</evidence>
<dbReference type="STRING" id="1261.HMPREF3195_00415"/>
<dbReference type="EMBL" id="UGTB01000004">
    <property type="protein sequence ID" value="SUB60655.1"/>
    <property type="molecule type" value="Genomic_DNA"/>
</dbReference>
<dbReference type="PATRIC" id="fig|1261.5.peg.421"/>
<accession>A0A135YXF0</accession>
<dbReference type="AlphaFoldDB" id="A0A135YXF0"/>